<accession>A0A364JST1</accession>
<evidence type="ECO:0000313" key="3">
    <source>
        <dbReference type="Proteomes" id="UP000249453"/>
    </source>
</evidence>
<dbReference type="Proteomes" id="UP000249453">
    <property type="component" value="Unassembled WGS sequence"/>
</dbReference>
<proteinExistence type="predicted"/>
<dbReference type="EMBL" id="QLMK01000014">
    <property type="protein sequence ID" value="RAK26353.1"/>
    <property type="molecule type" value="Genomic_DNA"/>
</dbReference>
<reference evidence="2 3" key="1">
    <citation type="submission" date="2018-06" db="EMBL/GenBank/DDBJ databases">
        <title>Genomic Encyclopedia of Type Strains, Phase IV (KMG-IV): sequencing the most valuable type-strain genomes for metagenomic binning, comparative biology and taxonomic classification.</title>
        <authorList>
            <person name="Goeker M."/>
        </authorList>
    </citation>
    <scope>NUCLEOTIDE SEQUENCE [LARGE SCALE GENOMIC DNA]</scope>
    <source>
        <strain evidence="2 3">DSM 26720</strain>
    </source>
</reference>
<evidence type="ECO:0000313" key="2">
    <source>
        <dbReference type="EMBL" id="RAK26353.1"/>
    </source>
</evidence>
<keyword evidence="1" id="KW-0175">Coiled coil</keyword>
<evidence type="ECO:0000256" key="1">
    <source>
        <dbReference type="SAM" id="Coils"/>
    </source>
</evidence>
<dbReference type="RefSeq" id="WP_111576076.1">
    <property type="nucleotide sequence ID" value="NZ_JBHEEY010000010.1"/>
</dbReference>
<name>A0A364JST1_9HYPH</name>
<keyword evidence="3" id="KW-1185">Reference proteome</keyword>
<dbReference type="AlphaFoldDB" id="A0A364JST1"/>
<comment type="caution">
    <text evidence="2">The sequence shown here is derived from an EMBL/GenBank/DDBJ whole genome shotgun (WGS) entry which is preliminary data.</text>
</comment>
<sequence>MGITTREVVVRHWGSDDAKNGHIPHRLDEFINELMQARLEIPQEHWAEAFIEVDAECPYDDCYPRFIVAFSRPEKPDETAARKAEEHEHWQEQLQKAQERIAYCEEQLGALS</sequence>
<gene>
    <name evidence="2" type="ORF">C7374_11438</name>
</gene>
<organism evidence="2 3">
    <name type="scientific">Falsochrobactrum ovis</name>
    <dbReference type="NCBI Taxonomy" id="1293442"/>
    <lineage>
        <taxon>Bacteria</taxon>
        <taxon>Pseudomonadati</taxon>
        <taxon>Pseudomonadota</taxon>
        <taxon>Alphaproteobacteria</taxon>
        <taxon>Hyphomicrobiales</taxon>
        <taxon>Brucellaceae</taxon>
        <taxon>Falsochrobactrum</taxon>
    </lineage>
</organism>
<protein>
    <submittedName>
        <fullName evidence="2">Uncharacterized protein</fullName>
    </submittedName>
</protein>
<feature type="coiled-coil region" evidence="1">
    <location>
        <begin position="80"/>
        <end position="107"/>
    </location>
</feature>